<evidence type="ECO:0000256" key="1">
    <source>
        <dbReference type="ARBA" id="ARBA00008455"/>
    </source>
</evidence>
<feature type="domain" description="Peptidase C1A papain C-terminal" evidence="3">
    <location>
        <begin position="103"/>
        <end position="318"/>
    </location>
</feature>
<dbReference type="InterPro" id="IPR038765">
    <property type="entry name" value="Papain-like_cys_pep_sf"/>
</dbReference>
<dbReference type="PRINTS" id="PR00705">
    <property type="entry name" value="PAPAIN"/>
</dbReference>
<dbReference type="GeneID" id="94836292"/>
<dbReference type="SMART" id="SM00645">
    <property type="entry name" value="Pept_C1"/>
    <property type="match status" value="1"/>
</dbReference>
<dbReference type="PROSITE" id="PS00139">
    <property type="entry name" value="THIOL_PROTEASE_CYS"/>
    <property type="match status" value="1"/>
</dbReference>
<keyword evidence="6" id="KW-1185">Reference proteome</keyword>
<dbReference type="CDD" id="cd02248">
    <property type="entry name" value="Peptidase_C1A"/>
    <property type="match status" value="1"/>
</dbReference>
<comment type="caution">
    <text evidence="5">The sequence shown here is derived from an EMBL/GenBank/DDBJ whole genome shotgun (WGS) entry which is preliminary data.</text>
</comment>
<reference evidence="5" key="1">
    <citation type="submission" date="2016-10" db="EMBL/GenBank/DDBJ databases">
        <authorList>
            <person name="Benchimol M."/>
            <person name="Almeida L.G."/>
            <person name="Vasconcelos A.T."/>
            <person name="Perreira-Neves A."/>
            <person name="Rosa I.A."/>
            <person name="Tasca T."/>
            <person name="Bogo M.R."/>
            <person name="de Souza W."/>
        </authorList>
    </citation>
    <scope>NUCLEOTIDE SEQUENCE [LARGE SCALE GENOMIC DNA]</scope>
    <source>
        <strain evidence="5">K</strain>
    </source>
</reference>
<dbReference type="GO" id="GO:0006508">
    <property type="term" value="P:proteolysis"/>
    <property type="evidence" value="ECO:0007669"/>
    <property type="project" value="InterPro"/>
</dbReference>
<dbReference type="Pfam" id="PF00112">
    <property type="entry name" value="Peptidase_C1"/>
    <property type="match status" value="1"/>
</dbReference>
<protein>
    <submittedName>
        <fullName evidence="5">Crustapain</fullName>
    </submittedName>
</protein>
<dbReference type="InterPro" id="IPR013201">
    <property type="entry name" value="Prot_inhib_I29"/>
</dbReference>
<dbReference type="AlphaFoldDB" id="A0A1J4KGA5"/>
<evidence type="ECO:0000259" key="3">
    <source>
        <dbReference type="SMART" id="SM00645"/>
    </source>
</evidence>
<comment type="similarity">
    <text evidence="1">Belongs to the peptidase C1 family.</text>
</comment>
<dbReference type="PANTHER" id="PTHR12411">
    <property type="entry name" value="CYSTEINE PROTEASE FAMILY C1-RELATED"/>
    <property type="match status" value="1"/>
</dbReference>
<dbReference type="FunFam" id="3.90.70.10:FF:000039">
    <property type="entry name" value="Cysteine proteinase 2, putative"/>
    <property type="match status" value="1"/>
</dbReference>
<dbReference type="SMART" id="SM00848">
    <property type="entry name" value="Inhibitor_I29"/>
    <property type="match status" value="1"/>
</dbReference>
<dbReference type="EMBL" id="MLAK01000622">
    <property type="protein sequence ID" value="OHT10066.1"/>
    <property type="molecule type" value="Genomic_DNA"/>
</dbReference>
<evidence type="ECO:0000313" key="5">
    <source>
        <dbReference type="EMBL" id="OHT10066.1"/>
    </source>
</evidence>
<dbReference type="OrthoDB" id="10253408at2759"/>
<gene>
    <name evidence="5" type="primary">Cys</name>
    <name evidence="5" type="ORF">TRFO_20787</name>
</gene>
<evidence type="ECO:0000313" key="6">
    <source>
        <dbReference type="Proteomes" id="UP000179807"/>
    </source>
</evidence>
<dbReference type="InterPro" id="IPR039417">
    <property type="entry name" value="Peptidase_C1A_papain-like"/>
</dbReference>
<organism evidence="5 6">
    <name type="scientific">Tritrichomonas foetus</name>
    <dbReference type="NCBI Taxonomy" id="1144522"/>
    <lineage>
        <taxon>Eukaryota</taxon>
        <taxon>Metamonada</taxon>
        <taxon>Parabasalia</taxon>
        <taxon>Tritrichomonadida</taxon>
        <taxon>Tritrichomonadidae</taxon>
        <taxon>Tritrichomonas</taxon>
    </lineage>
</organism>
<evidence type="ECO:0000256" key="2">
    <source>
        <dbReference type="ARBA" id="ARBA00023157"/>
    </source>
</evidence>
<name>A0A1J4KGA5_9EUKA</name>
<keyword evidence="2" id="KW-1015">Disulfide bond</keyword>
<dbReference type="InterPro" id="IPR025661">
    <property type="entry name" value="Pept_asp_AS"/>
</dbReference>
<dbReference type="InterPro" id="IPR000169">
    <property type="entry name" value="Pept_cys_AS"/>
</dbReference>
<dbReference type="RefSeq" id="XP_068363202.1">
    <property type="nucleotide sequence ID" value="XM_068501588.1"/>
</dbReference>
<dbReference type="Pfam" id="PF08246">
    <property type="entry name" value="Inhibitor_I29"/>
    <property type="match status" value="1"/>
</dbReference>
<dbReference type="InterPro" id="IPR000668">
    <property type="entry name" value="Peptidase_C1A_C"/>
</dbReference>
<evidence type="ECO:0000259" key="4">
    <source>
        <dbReference type="SMART" id="SM00848"/>
    </source>
</evidence>
<dbReference type="PROSITE" id="PS00640">
    <property type="entry name" value="THIOL_PROTEASE_ASN"/>
    <property type="match status" value="1"/>
</dbReference>
<dbReference type="Gene3D" id="3.90.70.10">
    <property type="entry name" value="Cysteine proteinases"/>
    <property type="match status" value="1"/>
</dbReference>
<proteinExistence type="inferred from homology"/>
<sequence length="320" mass="36408">MFTIFLVLTNSLSLQEQEKSFIKWMRKTNQYFNKDDYHIRLGLFLANSQLVEESNHLSGRQFKIDMNRFACYTPAEYKQLLGAKLNERTQQVRSKIIVTRYLNSASIDWRDRGVVGSIRDQGNCGSCWAFSACQAMESVYAIRYGELPEFSPKNLVDCNTRGYGCDGSMPCTAIDWVTEMQNGKIMLEKDYPYVPVQSTCLFDETKAKGTFNYYLISNFDDEDQLASNVESHGPMSVCIDASTTNFRLYSSGIFYDETCRSDYINHAVGCVGFGDVDGAEYWILKNSWGADWGENGYIRLARNKGNHCAIAYFAIAPILN</sequence>
<dbReference type="GO" id="GO:0008234">
    <property type="term" value="F:cysteine-type peptidase activity"/>
    <property type="evidence" value="ECO:0007669"/>
    <property type="project" value="InterPro"/>
</dbReference>
<feature type="domain" description="Cathepsin propeptide inhibitor" evidence="4">
    <location>
        <begin position="21"/>
        <end position="77"/>
    </location>
</feature>
<dbReference type="SUPFAM" id="SSF54001">
    <property type="entry name" value="Cysteine proteinases"/>
    <property type="match status" value="1"/>
</dbReference>
<dbReference type="VEuPathDB" id="TrichDB:TRFO_20787"/>
<dbReference type="InterPro" id="IPR013128">
    <property type="entry name" value="Peptidase_C1A"/>
</dbReference>
<accession>A0A1J4KGA5</accession>
<dbReference type="Proteomes" id="UP000179807">
    <property type="component" value="Unassembled WGS sequence"/>
</dbReference>